<feature type="region of interest" description="Disordered" evidence="1">
    <location>
        <begin position="105"/>
        <end position="124"/>
    </location>
</feature>
<sequence>MDVVAFTRRPETQPILERPAITTRCSVIRRYSYPVILLSKRREVSMESSTVPLDRRNSISPDFFEPSPPQSRRPSLWIGGDEEAERRRDQLRALDIARLKHQSIASTNDAAPAESDSQRSSVQLKPYTEPTIQALQRVATSDNSEETNIYSHLIRRVSRARNEVAPQPTAKRMTSELARRRLSSQTIPEGRSLSPIQTLSPAELTIPGTFFPGNTDSTFQSPSRRHFSISMSPSSSRSPGSIHSTPSDVTSFSATIPPPSPLQFVWPLQPPSARSPTRSRSENPFSSSITTSLLREERDRVYDRHSLDSRSLSVLLCQSCFSRDSTFNRMIDGLCEVCGEDKVLDQHYWERKQ</sequence>
<evidence type="ECO:0000313" key="3">
    <source>
        <dbReference type="Proteomes" id="UP000799750"/>
    </source>
</evidence>
<feature type="region of interest" description="Disordered" evidence="1">
    <location>
        <begin position="269"/>
        <end position="290"/>
    </location>
</feature>
<feature type="region of interest" description="Disordered" evidence="1">
    <location>
        <begin position="57"/>
        <end position="84"/>
    </location>
</feature>
<feature type="compositionally biased region" description="Low complexity" evidence="1">
    <location>
        <begin position="228"/>
        <end position="247"/>
    </location>
</feature>
<evidence type="ECO:0000256" key="1">
    <source>
        <dbReference type="SAM" id="MobiDB-lite"/>
    </source>
</evidence>
<feature type="region of interest" description="Disordered" evidence="1">
    <location>
        <begin position="160"/>
        <end position="193"/>
    </location>
</feature>
<dbReference type="Proteomes" id="UP000799750">
    <property type="component" value="Unassembled WGS sequence"/>
</dbReference>
<accession>A0A6A6QRD2</accession>
<proteinExistence type="predicted"/>
<gene>
    <name evidence="2" type="ORF">BU16DRAFT_45730</name>
</gene>
<dbReference type="AlphaFoldDB" id="A0A6A6QRD2"/>
<feature type="compositionally biased region" description="Polar residues" evidence="1">
    <location>
        <begin position="212"/>
        <end position="222"/>
    </location>
</feature>
<keyword evidence="3" id="KW-1185">Reference proteome</keyword>
<organism evidence="2 3">
    <name type="scientific">Lophium mytilinum</name>
    <dbReference type="NCBI Taxonomy" id="390894"/>
    <lineage>
        <taxon>Eukaryota</taxon>
        <taxon>Fungi</taxon>
        <taxon>Dikarya</taxon>
        <taxon>Ascomycota</taxon>
        <taxon>Pezizomycotina</taxon>
        <taxon>Dothideomycetes</taxon>
        <taxon>Pleosporomycetidae</taxon>
        <taxon>Mytilinidiales</taxon>
        <taxon>Mytilinidiaceae</taxon>
        <taxon>Lophium</taxon>
    </lineage>
</organism>
<name>A0A6A6QRD2_9PEZI</name>
<evidence type="ECO:0000313" key="2">
    <source>
        <dbReference type="EMBL" id="KAF2494704.1"/>
    </source>
</evidence>
<dbReference type="OrthoDB" id="3688221at2759"/>
<protein>
    <submittedName>
        <fullName evidence="2">Uncharacterized protein</fullName>
    </submittedName>
</protein>
<feature type="region of interest" description="Disordered" evidence="1">
    <location>
        <begin position="210"/>
        <end position="254"/>
    </location>
</feature>
<dbReference type="EMBL" id="MU004190">
    <property type="protein sequence ID" value="KAF2494704.1"/>
    <property type="molecule type" value="Genomic_DNA"/>
</dbReference>
<reference evidence="2" key="1">
    <citation type="journal article" date="2020" name="Stud. Mycol.">
        <title>101 Dothideomycetes genomes: a test case for predicting lifestyles and emergence of pathogens.</title>
        <authorList>
            <person name="Haridas S."/>
            <person name="Albert R."/>
            <person name="Binder M."/>
            <person name="Bloem J."/>
            <person name="Labutti K."/>
            <person name="Salamov A."/>
            <person name="Andreopoulos B."/>
            <person name="Baker S."/>
            <person name="Barry K."/>
            <person name="Bills G."/>
            <person name="Bluhm B."/>
            <person name="Cannon C."/>
            <person name="Castanera R."/>
            <person name="Culley D."/>
            <person name="Daum C."/>
            <person name="Ezra D."/>
            <person name="Gonzalez J."/>
            <person name="Henrissat B."/>
            <person name="Kuo A."/>
            <person name="Liang C."/>
            <person name="Lipzen A."/>
            <person name="Lutzoni F."/>
            <person name="Magnuson J."/>
            <person name="Mondo S."/>
            <person name="Nolan M."/>
            <person name="Ohm R."/>
            <person name="Pangilinan J."/>
            <person name="Park H.-J."/>
            <person name="Ramirez L."/>
            <person name="Alfaro M."/>
            <person name="Sun H."/>
            <person name="Tritt A."/>
            <person name="Yoshinaga Y."/>
            <person name="Zwiers L.-H."/>
            <person name="Turgeon B."/>
            <person name="Goodwin S."/>
            <person name="Spatafora J."/>
            <person name="Crous P."/>
            <person name="Grigoriev I."/>
        </authorList>
    </citation>
    <scope>NUCLEOTIDE SEQUENCE</scope>
    <source>
        <strain evidence="2">CBS 269.34</strain>
    </source>
</reference>